<feature type="transmembrane region" description="Helical" evidence="8">
    <location>
        <begin position="25"/>
        <end position="47"/>
    </location>
</feature>
<evidence type="ECO:0000259" key="9">
    <source>
        <dbReference type="PROSITE" id="PS50928"/>
    </source>
</evidence>
<name>U5MNX1_CLOSA</name>
<evidence type="ECO:0000256" key="7">
    <source>
        <dbReference type="ARBA" id="ARBA00035652"/>
    </source>
</evidence>
<dbReference type="EMBL" id="CP006721">
    <property type="protein sequence ID" value="AGX42469.1"/>
    <property type="molecule type" value="Genomic_DNA"/>
</dbReference>
<evidence type="ECO:0000256" key="6">
    <source>
        <dbReference type="ARBA" id="ARBA00035642"/>
    </source>
</evidence>
<organism evidence="10 11">
    <name type="scientific">Clostridium saccharobutylicum DSM 13864</name>
    <dbReference type="NCBI Taxonomy" id="1345695"/>
    <lineage>
        <taxon>Bacteria</taxon>
        <taxon>Bacillati</taxon>
        <taxon>Bacillota</taxon>
        <taxon>Clostridia</taxon>
        <taxon>Eubacteriales</taxon>
        <taxon>Clostridiaceae</taxon>
        <taxon>Clostridium</taxon>
    </lineage>
</organism>
<dbReference type="FunFam" id="1.10.3720.10:FF:000001">
    <property type="entry name" value="Glycine betaine ABC transporter, permease"/>
    <property type="match status" value="1"/>
</dbReference>
<evidence type="ECO:0000256" key="3">
    <source>
        <dbReference type="ARBA" id="ARBA00022692"/>
    </source>
</evidence>
<dbReference type="GeneID" id="55473972"/>
<accession>U5MNX1</accession>
<dbReference type="SUPFAM" id="SSF161098">
    <property type="entry name" value="MetI-like"/>
    <property type="match status" value="1"/>
</dbReference>
<dbReference type="Proteomes" id="UP000017118">
    <property type="component" value="Chromosome"/>
</dbReference>
<dbReference type="CDD" id="cd13609">
    <property type="entry name" value="PBP2_Opu_like_1"/>
    <property type="match status" value="1"/>
</dbReference>
<evidence type="ECO:0000256" key="5">
    <source>
        <dbReference type="ARBA" id="ARBA00023136"/>
    </source>
</evidence>
<feature type="transmembrane region" description="Helical" evidence="8">
    <location>
        <begin position="146"/>
        <end position="169"/>
    </location>
</feature>
<dbReference type="PANTHER" id="PTHR30177">
    <property type="entry name" value="GLYCINE BETAINE/L-PROLINE TRANSPORT SYSTEM PERMEASE PROTEIN PROW"/>
    <property type="match status" value="1"/>
</dbReference>
<gene>
    <name evidence="10" type="primary">opuCC</name>
    <name evidence="10" type="ORF">CLSA_c14690</name>
</gene>
<comment type="similarity">
    <text evidence="6">In the C-terminal section; belongs to the OsmX family.</text>
</comment>
<dbReference type="OrthoDB" id="9801163at2"/>
<evidence type="ECO:0000256" key="4">
    <source>
        <dbReference type="ARBA" id="ARBA00022989"/>
    </source>
</evidence>
<feature type="transmembrane region" description="Helical" evidence="8">
    <location>
        <begin position="67"/>
        <end position="94"/>
    </location>
</feature>
<dbReference type="HOGENOM" id="CLU_038355_0_0_9"/>
<reference evidence="10 11" key="1">
    <citation type="journal article" date="2013" name="Genome Announc.">
        <title>Complete Genome Sequence of the Solvent Producer Clostridium saccharobutylicum NCP262 (DSM 13864).</title>
        <authorList>
            <person name="Poehlein A."/>
            <person name="Hartwich K."/>
            <person name="Krabben P."/>
            <person name="Ehrenreich A."/>
            <person name="Liebl W."/>
            <person name="Durre P."/>
            <person name="Gottschalk G."/>
            <person name="Daniel R."/>
        </authorList>
    </citation>
    <scope>NUCLEOTIDE SEQUENCE [LARGE SCALE GENOMIC DNA]</scope>
    <source>
        <strain evidence="10">DSM 13864</strain>
    </source>
</reference>
<dbReference type="Pfam" id="PF00528">
    <property type="entry name" value="BPD_transp_1"/>
    <property type="match status" value="1"/>
</dbReference>
<comment type="subcellular location">
    <subcellularLocation>
        <location evidence="8">Cell membrane</location>
        <topology evidence="8">Multi-pass membrane protein</topology>
    </subcellularLocation>
    <subcellularLocation>
        <location evidence="1">Membrane</location>
        <topology evidence="1">Multi-pass membrane protein</topology>
    </subcellularLocation>
</comment>
<feature type="transmembrane region" description="Helical" evidence="8">
    <location>
        <begin position="189"/>
        <end position="210"/>
    </location>
</feature>
<dbReference type="GO" id="GO:0031460">
    <property type="term" value="P:glycine betaine transport"/>
    <property type="evidence" value="ECO:0007669"/>
    <property type="project" value="TreeGrafter"/>
</dbReference>
<evidence type="ECO:0000256" key="8">
    <source>
        <dbReference type="RuleBase" id="RU363032"/>
    </source>
</evidence>
<dbReference type="AlphaFoldDB" id="U5MNX1"/>
<dbReference type="Gene3D" id="3.40.190.120">
    <property type="entry name" value="Osmoprotection protein (prox), domain 2"/>
    <property type="match status" value="1"/>
</dbReference>
<comment type="similarity">
    <text evidence="8">Belongs to the binding-protein-dependent transport system permease family.</text>
</comment>
<dbReference type="CDD" id="cd06261">
    <property type="entry name" value="TM_PBP2"/>
    <property type="match status" value="1"/>
</dbReference>
<evidence type="ECO:0000313" key="11">
    <source>
        <dbReference type="Proteomes" id="UP000017118"/>
    </source>
</evidence>
<dbReference type="PATRIC" id="fig|1345695.10.peg.4204"/>
<dbReference type="Gene3D" id="1.10.3720.10">
    <property type="entry name" value="MetI-like"/>
    <property type="match status" value="1"/>
</dbReference>
<keyword evidence="11" id="KW-1185">Reference proteome</keyword>
<dbReference type="SUPFAM" id="SSF53850">
    <property type="entry name" value="Periplasmic binding protein-like II"/>
    <property type="match status" value="1"/>
</dbReference>
<keyword evidence="4 8" id="KW-1133">Transmembrane helix</keyword>
<keyword evidence="5 8" id="KW-0472">Membrane</keyword>
<dbReference type="InterPro" id="IPR000515">
    <property type="entry name" value="MetI-like"/>
</dbReference>
<keyword evidence="3 8" id="KW-0812">Transmembrane</keyword>
<protein>
    <submittedName>
        <fullName evidence="10">Carnitine transport binding protein OpuCC</fullName>
    </submittedName>
</protein>
<evidence type="ECO:0000313" key="10">
    <source>
        <dbReference type="EMBL" id="AGX42469.1"/>
    </source>
</evidence>
<evidence type="ECO:0000256" key="2">
    <source>
        <dbReference type="ARBA" id="ARBA00022448"/>
    </source>
</evidence>
<dbReference type="InterPro" id="IPR051204">
    <property type="entry name" value="ABC_transp_perm/SBD"/>
</dbReference>
<dbReference type="eggNOG" id="COG1174">
    <property type="taxonomic scope" value="Bacteria"/>
</dbReference>
<dbReference type="InterPro" id="IPR007210">
    <property type="entry name" value="ABC_Gly_betaine_transp_sub-bd"/>
</dbReference>
<sequence>MNELFNYLFGAKAQIITLLFEHIRLTALSVGIAILIGMPLGILISYVKKLNKPVLGVASIVQAIPSMALLGFAIPFLGIGTTPAIVMVVLYSLLPIIKNTTTGINGINTQVVEAAKGIGLTRFQILFKIQIPLALPTIMSGIRISAVTAVGLMTMAAFIGGGGLGYLVFSGIRTVNNYQILAGAIPSCILALLVDGIFAIVEMLVTPINLQKNNNKSSLAKIKIRRFQKGILCATACLLMVIFVFTGVSKKINNKKEITIGSKDFTEQEVLGNILSELIERKTDISVNRKFALGGTQVIFSALQRGDVDMYVSYSGTAYGDILKYSPISDVENVYDTVKKDYKDKFNIEVLKQMNFNNTYTLAVTKGTAEKYNLKTISDIAKVGNKLNATTTLEFLNREDGLLGLTNKYNFNFNNTVGIDGTPRYSALMNNESDVIDAFSTDGLLKKYNLTVLKDDKKFFPPYYAIPVVRSEVLEKYPEIKPLVEEAGSLITNDVMIELNYDVDELKKDPKDVAIEFLQKNKLI</sequence>
<dbReference type="InterPro" id="IPR035906">
    <property type="entry name" value="MetI-like_sf"/>
</dbReference>
<dbReference type="GO" id="GO:0022857">
    <property type="term" value="F:transmembrane transporter activity"/>
    <property type="evidence" value="ECO:0007669"/>
    <property type="project" value="InterPro"/>
</dbReference>
<comment type="similarity">
    <text evidence="7">In the N-terminal section; belongs to the binding-protein-dependent transport system permease family.</text>
</comment>
<proteinExistence type="inferred from homology"/>
<dbReference type="GO" id="GO:0043190">
    <property type="term" value="C:ATP-binding cassette (ABC) transporter complex"/>
    <property type="evidence" value="ECO:0007669"/>
    <property type="project" value="InterPro"/>
</dbReference>
<feature type="domain" description="ABC transmembrane type-1" evidence="9">
    <location>
        <begin position="19"/>
        <end position="198"/>
    </location>
</feature>
<dbReference type="eggNOG" id="COG1732">
    <property type="taxonomic scope" value="Bacteria"/>
</dbReference>
<dbReference type="PANTHER" id="PTHR30177:SF4">
    <property type="entry name" value="OSMOPROTECTANT IMPORT PERMEASE PROTEIN OSMW"/>
    <property type="match status" value="1"/>
</dbReference>
<evidence type="ECO:0000256" key="1">
    <source>
        <dbReference type="ARBA" id="ARBA00004141"/>
    </source>
</evidence>
<dbReference type="Pfam" id="PF04069">
    <property type="entry name" value="OpuAC"/>
    <property type="match status" value="1"/>
</dbReference>
<dbReference type="Gene3D" id="3.40.190.10">
    <property type="entry name" value="Periplasmic binding protein-like II"/>
    <property type="match status" value="1"/>
</dbReference>
<feature type="transmembrane region" description="Helical" evidence="8">
    <location>
        <begin position="231"/>
        <end position="248"/>
    </location>
</feature>
<keyword evidence="2 8" id="KW-0813">Transport</keyword>
<dbReference type="KEGG" id="csb:CLSA_c14690"/>
<dbReference type="PROSITE" id="PS50928">
    <property type="entry name" value="ABC_TM1"/>
    <property type="match status" value="1"/>
</dbReference>
<dbReference type="RefSeq" id="WP_022744749.1">
    <property type="nucleotide sequence ID" value="NC_022571.1"/>
</dbReference>